<evidence type="ECO:0000259" key="1">
    <source>
        <dbReference type="Pfam" id="PF02994"/>
    </source>
</evidence>
<dbReference type="PANTHER" id="PTHR11505">
    <property type="entry name" value="L1 TRANSPOSABLE ELEMENT-RELATED"/>
    <property type="match status" value="1"/>
</dbReference>
<evidence type="ECO:0000313" key="4">
    <source>
        <dbReference type="Proteomes" id="UP000593571"/>
    </source>
</evidence>
<dbReference type="Proteomes" id="UP000593571">
    <property type="component" value="Unassembled WGS sequence"/>
</dbReference>
<gene>
    <name evidence="3" type="ORF">HJG63_008147</name>
</gene>
<name>A0A7J8E8J8_ROUAE</name>
<dbReference type="Pfam" id="PF17490">
    <property type="entry name" value="Tnp_22_dsRBD"/>
    <property type="match status" value="1"/>
</dbReference>
<evidence type="ECO:0000313" key="3">
    <source>
        <dbReference type="EMBL" id="KAF6431636.1"/>
    </source>
</evidence>
<dbReference type="InterPro" id="IPR004244">
    <property type="entry name" value="Transposase_22"/>
</dbReference>
<feature type="domain" description="L1 transposable element RRM" evidence="1">
    <location>
        <begin position="4"/>
        <end position="46"/>
    </location>
</feature>
<evidence type="ECO:0000259" key="2">
    <source>
        <dbReference type="Pfam" id="PF17490"/>
    </source>
</evidence>
<comment type="caution">
    <text evidence="3">The sequence shown here is derived from an EMBL/GenBank/DDBJ whole genome shotgun (WGS) entry which is preliminary data.</text>
</comment>
<protein>
    <submittedName>
        <fullName evidence="3">Uncharacterized protein</fullName>
    </submittedName>
</protein>
<dbReference type="InterPro" id="IPR042566">
    <property type="entry name" value="L1_C"/>
</dbReference>
<sequence length="123" mass="14699">MNPQRPISRHSIIKMSKVKCKERILKAAREKQLVTYKEASMRLPADSATSTLQIRRNWLKIFKMMKTQDLQPRLLYSVKLSFNIEGQIKSFPDKKMLKEFIITKPLLQEMFEALFKEKKYIYE</sequence>
<dbReference type="Gene3D" id="3.30.250.20">
    <property type="entry name" value="L1 transposable element, C-terminal domain"/>
    <property type="match status" value="1"/>
</dbReference>
<dbReference type="InterPro" id="IPR043636">
    <property type="entry name" value="L1_RRM_dom"/>
</dbReference>
<dbReference type="EMBL" id="JACASE010000010">
    <property type="protein sequence ID" value="KAF6431636.1"/>
    <property type="molecule type" value="Genomic_DNA"/>
</dbReference>
<reference evidence="3 4" key="1">
    <citation type="journal article" date="2020" name="Nature">
        <title>Six reference-quality genomes reveal evolution of bat adaptations.</title>
        <authorList>
            <person name="Jebb D."/>
            <person name="Huang Z."/>
            <person name="Pippel M."/>
            <person name="Hughes G.M."/>
            <person name="Lavrichenko K."/>
            <person name="Devanna P."/>
            <person name="Winkler S."/>
            <person name="Jermiin L.S."/>
            <person name="Skirmuntt E.C."/>
            <person name="Katzourakis A."/>
            <person name="Burkitt-Gray L."/>
            <person name="Ray D.A."/>
            <person name="Sullivan K.A.M."/>
            <person name="Roscito J.G."/>
            <person name="Kirilenko B.M."/>
            <person name="Davalos L.M."/>
            <person name="Corthals A.P."/>
            <person name="Power M.L."/>
            <person name="Jones G."/>
            <person name="Ransome R.D."/>
            <person name="Dechmann D.K.N."/>
            <person name="Locatelli A.G."/>
            <person name="Puechmaille S.J."/>
            <person name="Fedrigo O."/>
            <person name="Jarvis E.D."/>
            <person name="Hiller M."/>
            <person name="Vernes S.C."/>
            <person name="Myers E.W."/>
            <person name="Teeling E.C."/>
        </authorList>
    </citation>
    <scope>NUCLEOTIDE SEQUENCE [LARGE SCALE GENOMIC DNA]</scope>
    <source>
        <strain evidence="3">MRouAeg1</strain>
        <tissue evidence="3">Muscle</tissue>
    </source>
</reference>
<feature type="domain" description="L1 transposable element dsRBD-like" evidence="2">
    <location>
        <begin position="50"/>
        <end position="111"/>
    </location>
</feature>
<organism evidence="3 4">
    <name type="scientific">Rousettus aegyptiacus</name>
    <name type="common">Egyptian fruit bat</name>
    <name type="synonym">Pteropus aegyptiacus</name>
    <dbReference type="NCBI Taxonomy" id="9407"/>
    <lineage>
        <taxon>Eukaryota</taxon>
        <taxon>Metazoa</taxon>
        <taxon>Chordata</taxon>
        <taxon>Craniata</taxon>
        <taxon>Vertebrata</taxon>
        <taxon>Euteleostomi</taxon>
        <taxon>Mammalia</taxon>
        <taxon>Eutheria</taxon>
        <taxon>Laurasiatheria</taxon>
        <taxon>Chiroptera</taxon>
        <taxon>Yinpterochiroptera</taxon>
        <taxon>Pteropodoidea</taxon>
        <taxon>Pteropodidae</taxon>
        <taxon>Rousettinae</taxon>
        <taxon>Rousettus</taxon>
    </lineage>
</organism>
<proteinExistence type="predicted"/>
<dbReference type="Pfam" id="PF02994">
    <property type="entry name" value="Transposase_22"/>
    <property type="match status" value="1"/>
</dbReference>
<keyword evidence="4" id="KW-1185">Reference proteome</keyword>
<dbReference type="InterPro" id="IPR035300">
    <property type="entry name" value="L1_dsRBD"/>
</dbReference>
<dbReference type="Gene3D" id="3.30.70.1820">
    <property type="entry name" value="L1 transposable element, RRM domain"/>
    <property type="match status" value="1"/>
</dbReference>
<accession>A0A7J8E8J8</accession>
<dbReference type="AlphaFoldDB" id="A0A7J8E8J8"/>